<reference evidence="2 3" key="1">
    <citation type="submission" date="2018-01" db="EMBL/GenBank/DDBJ databases">
        <authorList>
            <person name="Gaut B.S."/>
            <person name="Morton B.R."/>
            <person name="Clegg M.T."/>
            <person name="Duvall M.R."/>
        </authorList>
    </citation>
    <scope>NUCLEOTIDE SEQUENCE [LARGE SCALE GENOMIC DNA]</scope>
    <source>
        <strain evidence="2">Cupriavidus taiwanensis LMG 19425</strain>
    </source>
</reference>
<keyword evidence="1" id="KW-1133">Transmembrane helix</keyword>
<name>A0A375IF22_9BURK</name>
<accession>A0A375IF22</accession>
<keyword evidence="1" id="KW-0812">Transmembrane</keyword>
<evidence type="ECO:0000256" key="1">
    <source>
        <dbReference type="SAM" id="Phobius"/>
    </source>
</evidence>
<dbReference type="AlphaFoldDB" id="A0A375IF22"/>
<feature type="transmembrane region" description="Helical" evidence="1">
    <location>
        <begin position="53"/>
        <end position="72"/>
    </location>
</feature>
<proteinExistence type="predicted"/>
<dbReference type="Proteomes" id="UP000255505">
    <property type="component" value="Chromosome I"/>
</dbReference>
<organism evidence="2 3">
    <name type="scientific">Cupriavidus taiwanensis</name>
    <dbReference type="NCBI Taxonomy" id="164546"/>
    <lineage>
        <taxon>Bacteria</taxon>
        <taxon>Pseudomonadati</taxon>
        <taxon>Pseudomonadota</taxon>
        <taxon>Betaproteobacteria</taxon>
        <taxon>Burkholderiales</taxon>
        <taxon>Burkholderiaceae</taxon>
        <taxon>Cupriavidus</taxon>
    </lineage>
</organism>
<sequence length="80" mass="8499">MAQCVVWTANGLTATSDAPEACQGFILQTASEYTSTLTLAQALQPPAGTDIGAAYLLGFSLPVLCFVVARMVRSVFVWEK</sequence>
<protein>
    <submittedName>
        <fullName evidence="2">Uncharacterized protein</fullName>
    </submittedName>
</protein>
<evidence type="ECO:0000313" key="3">
    <source>
        <dbReference type="Proteomes" id="UP000255505"/>
    </source>
</evidence>
<gene>
    <name evidence="2" type="ORF">CT19425_90301</name>
</gene>
<keyword evidence="1" id="KW-0472">Membrane</keyword>
<dbReference type="EMBL" id="LT991976">
    <property type="protein sequence ID" value="SPK73197.1"/>
    <property type="molecule type" value="Genomic_DNA"/>
</dbReference>
<evidence type="ECO:0000313" key="2">
    <source>
        <dbReference type="EMBL" id="SPK73197.1"/>
    </source>
</evidence>